<evidence type="ECO:0000256" key="8">
    <source>
        <dbReference type="SAM" id="Phobius"/>
    </source>
</evidence>
<keyword evidence="10" id="KW-1185">Reference proteome</keyword>
<dbReference type="RefSeq" id="WP_203982094.1">
    <property type="nucleotide sequence ID" value="NZ_BOOU01000005.1"/>
</dbReference>
<proteinExistence type="predicted"/>
<name>A0A919QY63_9ACTN</name>
<gene>
    <name evidence="9" type="ORF">Sru01_04100</name>
</gene>
<evidence type="ECO:0000313" key="10">
    <source>
        <dbReference type="Proteomes" id="UP000655287"/>
    </source>
</evidence>
<evidence type="ECO:0000256" key="6">
    <source>
        <dbReference type="ARBA" id="ARBA00022989"/>
    </source>
</evidence>
<evidence type="ECO:0000256" key="1">
    <source>
        <dbReference type="ARBA" id="ARBA00004651"/>
    </source>
</evidence>
<dbReference type="EMBL" id="BOOU01000005">
    <property type="protein sequence ID" value="GII75428.1"/>
    <property type="molecule type" value="Genomic_DNA"/>
</dbReference>
<evidence type="ECO:0000256" key="4">
    <source>
        <dbReference type="ARBA" id="ARBA00022679"/>
    </source>
</evidence>
<feature type="transmembrane region" description="Helical" evidence="8">
    <location>
        <begin position="473"/>
        <end position="493"/>
    </location>
</feature>
<dbReference type="Proteomes" id="UP000655287">
    <property type="component" value="Unassembled WGS sequence"/>
</dbReference>
<feature type="transmembrane region" description="Helical" evidence="8">
    <location>
        <begin position="439"/>
        <end position="461"/>
    </location>
</feature>
<feature type="transmembrane region" description="Helical" evidence="8">
    <location>
        <begin position="229"/>
        <end position="246"/>
    </location>
</feature>
<evidence type="ECO:0000256" key="7">
    <source>
        <dbReference type="ARBA" id="ARBA00023136"/>
    </source>
</evidence>
<keyword evidence="4" id="KW-0808">Transferase</keyword>
<dbReference type="PANTHER" id="PTHR33908:SF11">
    <property type="entry name" value="MEMBRANE PROTEIN"/>
    <property type="match status" value="1"/>
</dbReference>
<feature type="transmembrane region" description="Helical" evidence="8">
    <location>
        <begin position="276"/>
        <end position="293"/>
    </location>
</feature>
<accession>A0A919QY63</accession>
<dbReference type="InterPro" id="IPR050297">
    <property type="entry name" value="LipidA_mod_glycosyltrf_83"/>
</dbReference>
<evidence type="ECO:0000313" key="9">
    <source>
        <dbReference type="EMBL" id="GII75428.1"/>
    </source>
</evidence>
<evidence type="ECO:0000256" key="5">
    <source>
        <dbReference type="ARBA" id="ARBA00022692"/>
    </source>
</evidence>
<comment type="caution">
    <text evidence="9">The sequence shown here is derived from an EMBL/GenBank/DDBJ whole genome shotgun (WGS) entry which is preliminary data.</text>
</comment>
<feature type="transmembrane region" description="Helical" evidence="8">
    <location>
        <begin position="536"/>
        <end position="558"/>
    </location>
</feature>
<evidence type="ECO:0008006" key="11">
    <source>
        <dbReference type="Google" id="ProtNLM"/>
    </source>
</evidence>
<feature type="transmembrane region" description="Helical" evidence="8">
    <location>
        <begin position="173"/>
        <end position="200"/>
    </location>
</feature>
<feature type="transmembrane region" description="Helical" evidence="8">
    <location>
        <begin position="207"/>
        <end position="223"/>
    </location>
</feature>
<feature type="transmembrane region" description="Helical" evidence="8">
    <location>
        <begin position="305"/>
        <end position="325"/>
    </location>
</feature>
<reference evidence="9" key="1">
    <citation type="submission" date="2021-01" db="EMBL/GenBank/DDBJ databases">
        <title>Whole genome shotgun sequence of Sphaerisporangium rufum NBRC 109079.</title>
        <authorList>
            <person name="Komaki H."/>
            <person name="Tamura T."/>
        </authorList>
    </citation>
    <scope>NUCLEOTIDE SEQUENCE</scope>
    <source>
        <strain evidence="9">NBRC 109079</strain>
    </source>
</reference>
<dbReference type="AlphaFoldDB" id="A0A919QY63"/>
<protein>
    <recommendedName>
        <fullName evidence="11">Glycosyltransferase RgtA/B/C/D-like domain-containing protein</fullName>
    </recommendedName>
</protein>
<keyword evidence="7 8" id="KW-0472">Membrane</keyword>
<feature type="transmembrane region" description="Helical" evidence="8">
    <location>
        <begin position="505"/>
        <end position="524"/>
    </location>
</feature>
<dbReference type="GO" id="GO:0009103">
    <property type="term" value="P:lipopolysaccharide biosynthetic process"/>
    <property type="evidence" value="ECO:0007669"/>
    <property type="project" value="UniProtKB-ARBA"/>
</dbReference>
<feature type="transmembrane region" description="Helical" evidence="8">
    <location>
        <begin position="377"/>
        <end position="398"/>
    </location>
</feature>
<feature type="transmembrane region" description="Helical" evidence="8">
    <location>
        <begin position="17"/>
        <end position="42"/>
    </location>
</feature>
<keyword evidence="3" id="KW-0328">Glycosyltransferase</keyword>
<organism evidence="9 10">
    <name type="scientific">Sphaerisporangium rufum</name>
    <dbReference type="NCBI Taxonomy" id="1381558"/>
    <lineage>
        <taxon>Bacteria</taxon>
        <taxon>Bacillati</taxon>
        <taxon>Actinomycetota</taxon>
        <taxon>Actinomycetes</taxon>
        <taxon>Streptosporangiales</taxon>
        <taxon>Streptosporangiaceae</taxon>
        <taxon>Sphaerisporangium</taxon>
    </lineage>
</organism>
<dbReference type="PANTHER" id="PTHR33908">
    <property type="entry name" value="MANNOSYLTRANSFERASE YKCB-RELATED"/>
    <property type="match status" value="1"/>
</dbReference>
<evidence type="ECO:0000256" key="2">
    <source>
        <dbReference type="ARBA" id="ARBA00022475"/>
    </source>
</evidence>
<evidence type="ECO:0000256" key="3">
    <source>
        <dbReference type="ARBA" id="ARBA00022676"/>
    </source>
</evidence>
<feature type="transmembrane region" description="Helical" evidence="8">
    <location>
        <begin position="78"/>
        <end position="99"/>
    </location>
</feature>
<feature type="transmembrane region" description="Helical" evidence="8">
    <location>
        <begin position="253"/>
        <end position="270"/>
    </location>
</feature>
<sequence length="695" mass="72289">MDGTGSDRSRRPAAGRVLAALSVMPALALSGWLLAGFPLLLLGWFRPAVMLPIGGLLAAALCAAGARLTRRGGRPDTTAWQVTGVVAVALGSAVFNALLHSEQLVVRRDPATYAQYAIWLAKHGSLPIPWQEAAFGGADPALRFASVGFYDQGGAVVPQFMPGTPMVLAAGHWLGGLTGLLLTPAVLGGLAVLTVAGVAARLAGPRWAPLAALVSAISLPLLYTSRTTFSEIPSLILIFGAVALALDARRRPAAAALGGLAFGLAVMVRVDALRDVLPALAYAGLLIALRRAGGRAAPYARTGPPLLAGLVAGLVLAMLAAVLLARPYLAYLSGSVLPLLAICGVVLMLTAAGALAGPAAAAAAARALRSGWPGRRLPDLAAGLVVVVVLAFAARPWVQTVRRTPVDPEDVLNATFIRSIQQDNGLPLDMTRLYYEQSLYWVIWYVGVPAVALATLAAAVLARRMARGRSFAWLLPLMIIGWTSVTTLLRPAITPDHPFAARRLVPVIIPGLVLLAVWGLRWLWEGARRSGYPWRAVLAGGVALLVVPAAVTSIGTGFSPVERGELAAADRLCAALPPDASVLIIERVTGDRFTQLVRGMCGRPAAQLAVPAPGTASAAGKDVAAPADVVRLAAKVRAAGRRPVLLAAAAGQLAPYGTPRQIMGLRTRQDERSLVEPPDGTWSLAMDVWMAVPAG</sequence>
<comment type="subcellular location">
    <subcellularLocation>
        <location evidence="1">Cell membrane</location>
        <topology evidence="1">Multi-pass membrane protein</topology>
    </subcellularLocation>
</comment>
<keyword evidence="2" id="KW-1003">Cell membrane</keyword>
<dbReference type="GO" id="GO:0005886">
    <property type="term" value="C:plasma membrane"/>
    <property type="evidence" value="ECO:0007669"/>
    <property type="project" value="UniProtKB-SubCell"/>
</dbReference>
<keyword evidence="6 8" id="KW-1133">Transmembrane helix</keyword>
<feature type="transmembrane region" description="Helical" evidence="8">
    <location>
        <begin position="337"/>
        <end position="365"/>
    </location>
</feature>
<keyword evidence="5 8" id="KW-0812">Transmembrane</keyword>
<dbReference type="GO" id="GO:0016763">
    <property type="term" value="F:pentosyltransferase activity"/>
    <property type="evidence" value="ECO:0007669"/>
    <property type="project" value="TreeGrafter"/>
</dbReference>
<feature type="transmembrane region" description="Helical" evidence="8">
    <location>
        <begin position="48"/>
        <end position="66"/>
    </location>
</feature>